<feature type="binding site" evidence="3">
    <location>
        <position position="47"/>
    </location>
    <ligand>
        <name>a divalent metal cation</name>
        <dbReference type="ChEBI" id="CHEBI:60240"/>
    </ligand>
</feature>
<dbReference type="InterPro" id="IPR034660">
    <property type="entry name" value="DinB/YfiT-like"/>
</dbReference>
<protein>
    <submittedName>
        <fullName evidence="4">Damage-inducible protein DinB</fullName>
    </submittedName>
</protein>
<comment type="caution">
    <text evidence="4">The sequence shown here is derived from an EMBL/GenBank/DDBJ whole genome shotgun (WGS) entry which is preliminary data.</text>
</comment>
<evidence type="ECO:0000256" key="3">
    <source>
        <dbReference type="PIRSR" id="PIRSR607837-1"/>
    </source>
</evidence>
<evidence type="ECO:0000256" key="1">
    <source>
        <dbReference type="ARBA" id="ARBA00008635"/>
    </source>
</evidence>
<evidence type="ECO:0000313" key="4">
    <source>
        <dbReference type="EMBL" id="GGM04517.1"/>
    </source>
</evidence>
<sequence length="170" mass="19386">MDLFLRMALNNAWANRTLYDAFRDLPPGAFSAPRPGFFPSLAETMNHIYEVDLYYIDALEEGGLGRSVYDRAPVSDHAVLGQMQAEADLRFARFCQALTEGDLPRRVRTEREDPETVERIDALILHLVQHQVHHRGQAHVQLQEAGVAPPQLDEFHIEYDRAPTAEAYWA</sequence>
<accession>A0A917T0D3</accession>
<dbReference type="Gene3D" id="1.20.120.450">
    <property type="entry name" value="dinb family like domain"/>
    <property type="match status" value="1"/>
</dbReference>
<evidence type="ECO:0000313" key="5">
    <source>
        <dbReference type="Proteomes" id="UP000649829"/>
    </source>
</evidence>
<feature type="binding site" evidence="3">
    <location>
        <position position="130"/>
    </location>
    <ligand>
        <name>a divalent metal cation</name>
        <dbReference type="ChEBI" id="CHEBI:60240"/>
    </ligand>
</feature>
<dbReference type="GO" id="GO:0046872">
    <property type="term" value="F:metal ion binding"/>
    <property type="evidence" value="ECO:0007669"/>
    <property type="project" value="UniProtKB-KW"/>
</dbReference>
<dbReference type="EMBL" id="BMLF01000002">
    <property type="protein sequence ID" value="GGM04517.1"/>
    <property type="molecule type" value="Genomic_DNA"/>
</dbReference>
<proteinExistence type="inferred from homology"/>
<comment type="similarity">
    <text evidence="1">Belongs to the DinB family.</text>
</comment>
<gene>
    <name evidence="4" type="ORF">GCM10011534_27840</name>
</gene>
<reference evidence="4" key="1">
    <citation type="journal article" date="2014" name="Int. J. Syst. Evol. Microbiol.">
        <title>Complete genome sequence of Corynebacterium casei LMG S-19264T (=DSM 44701T), isolated from a smear-ripened cheese.</title>
        <authorList>
            <consortium name="US DOE Joint Genome Institute (JGI-PGF)"/>
            <person name="Walter F."/>
            <person name="Albersmeier A."/>
            <person name="Kalinowski J."/>
            <person name="Ruckert C."/>
        </authorList>
    </citation>
    <scope>NUCLEOTIDE SEQUENCE</scope>
    <source>
        <strain evidence="4">CGMCC 1.6293</strain>
    </source>
</reference>
<keyword evidence="2 3" id="KW-0479">Metal-binding</keyword>
<reference evidence="4" key="2">
    <citation type="submission" date="2020-09" db="EMBL/GenBank/DDBJ databases">
        <authorList>
            <person name="Sun Q."/>
            <person name="Zhou Y."/>
        </authorList>
    </citation>
    <scope>NUCLEOTIDE SEQUENCE</scope>
    <source>
        <strain evidence="4">CGMCC 1.6293</strain>
    </source>
</reference>
<dbReference type="AlphaFoldDB" id="A0A917T0D3"/>
<feature type="binding site" evidence="3">
    <location>
        <position position="134"/>
    </location>
    <ligand>
        <name>a divalent metal cation</name>
        <dbReference type="ChEBI" id="CHEBI:60240"/>
    </ligand>
</feature>
<dbReference type="InterPro" id="IPR007837">
    <property type="entry name" value="DinB"/>
</dbReference>
<name>A0A917T0D3_9RHOB</name>
<dbReference type="SUPFAM" id="SSF109854">
    <property type="entry name" value="DinB/YfiT-like putative metalloenzymes"/>
    <property type="match status" value="1"/>
</dbReference>
<dbReference type="Pfam" id="PF05163">
    <property type="entry name" value="DinB"/>
    <property type="match status" value="1"/>
</dbReference>
<dbReference type="Proteomes" id="UP000649829">
    <property type="component" value="Unassembled WGS sequence"/>
</dbReference>
<dbReference type="PANTHER" id="PTHR37302:SF3">
    <property type="entry name" value="DAMAGE-INDUCIBLE PROTEIN DINB"/>
    <property type="match status" value="1"/>
</dbReference>
<organism evidence="4 5">
    <name type="scientific">Pseudooceanicola nanhaiensis</name>
    <dbReference type="NCBI Taxonomy" id="375761"/>
    <lineage>
        <taxon>Bacteria</taxon>
        <taxon>Pseudomonadati</taxon>
        <taxon>Pseudomonadota</taxon>
        <taxon>Alphaproteobacteria</taxon>
        <taxon>Rhodobacterales</taxon>
        <taxon>Paracoccaceae</taxon>
        <taxon>Pseudooceanicola</taxon>
    </lineage>
</organism>
<dbReference type="RefSeq" id="WP_028287389.1">
    <property type="nucleotide sequence ID" value="NZ_BMLF01000002.1"/>
</dbReference>
<evidence type="ECO:0000256" key="2">
    <source>
        <dbReference type="ARBA" id="ARBA00022723"/>
    </source>
</evidence>
<dbReference type="PANTHER" id="PTHR37302">
    <property type="entry name" value="SLR1116 PROTEIN"/>
    <property type="match status" value="1"/>
</dbReference>
<keyword evidence="5" id="KW-1185">Reference proteome</keyword>